<reference evidence="7 8" key="1">
    <citation type="journal article" date="2013" name="Genome Biol.">
        <title>Genome of Acanthamoeba castellanii highlights extensive lateral gene transfer and early evolution of tyrosine kinase signaling.</title>
        <authorList>
            <person name="Clarke M."/>
            <person name="Lohan A.J."/>
            <person name="Liu B."/>
            <person name="Lagkouvardos I."/>
            <person name="Roy S."/>
            <person name="Zafar N."/>
            <person name="Bertelli C."/>
            <person name="Schilde C."/>
            <person name="Kianianmomeni A."/>
            <person name="Burglin T.R."/>
            <person name="Frech C."/>
            <person name="Turcotte B."/>
            <person name="Kopec K.O."/>
            <person name="Synnott J.M."/>
            <person name="Choo C."/>
            <person name="Paponov I."/>
            <person name="Finkler A."/>
            <person name="Soon Heng Tan C."/>
            <person name="Hutchins A.P."/>
            <person name="Weinmeier T."/>
            <person name="Rattei T."/>
            <person name="Chu J.S."/>
            <person name="Gimenez G."/>
            <person name="Irimia M."/>
            <person name="Rigden D.J."/>
            <person name="Fitzpatrick D.A."/>
            <person name="Lorenzo-Morales J."/>
            <person name="Bateman A."/>
            <person name="Chiu C.H."/>
            <person name="Tang P."/>
            <person name="Hegemann P."/>
            <person name="Fromm H."/>
            <person name="Raoult D."/>
            <person name="Greub G."/>
            <person name="Miranda-Saavedra D."/>
            <person name="Chen N."/>
            <person name="Nash P."/>
            <person name="Ginger M.L."/>
            <person name="Horn M."/>
            <person name="Schaap P."/>
            <person name="Caler L."/>
            <person name="Loftus B."/>
        </authorList>
    </citation>
    <scope>NUCLEOTIDE SEQUENCE [LARGE SCALE GENOMIC DNA]</scope>
    <source>
        <strain evidence="7 8">Neff</strain>
    </source>
</reference>
<dbReference type="SMR" id="L8GD98"/>
<dbReference type="GO" id="GO:0032259">
    <property type="term" value="P:methylation"/>
    <property type="evidence" value="ECO:0007669"/>
    <property type="project" value="UniProtKB-KW"/>
</dbReference>
<dbReference type="PROSITE" id="PS00095">
    <property type="entry name" value="C5_MTASE_2"/>
    <property type="match status" value="1"/>
</dbReference>
<dbReference type="InterPro" id="IPR031303">
    <property type="entry name" value="C5_meth_CS"/>
</dbReference>
<evidence type="ECO:0000256" key="3">
    <source>
        <dbReference type="ARBA" id="ARBA00022691"/>
    </source>
</evidence>
<organism evidence="7 8">
    <name type="scientific">Acanthamoeba castellanii (strain ATCC 30010 / Neff)</name>
    <dbReference type="NCBI Taxonomy" id="1257118"/>
    <lineage>
        <taxon>Eukaryota</taxon>
        <taxon>Amoebozoa</taxon>
        <taxon>Discosea</taxon>
        <taxon>Longamoebia</taxon>
        <taxon>Centramoebida</taxon>
        <taxon>Acanthamoebidae</taxon>
        <taxon>Acanthamoeba</taxon>
    </lineage>
</organism>
<dbReference type="InterPro" id="IPR001525">
    <property type="entry name" value="C5_MeTfrase"/>
</dbReference>
<keyword evidence="3" id="KW-0949">S-adenosyl-L-methionine</keyword>
<evidence type="ECO:0000256" key="2">
    <source>
        <dbReference type="ARBA" id="ARBA00022679"/>
    </source>
</evidence>
<dbReference type="Gene3D" id="3.90.120.10">
    <property type="entry name" value="DNA Methylase, subunit A, domain 2"/>
    <property type="match status" value="1"/>
</dbReference>
<name>L8GD98_ACACF</name>
<evidence type="ECO:0000256" key="1">
    <source>
        <dbReference type="ARBA" id="ARBA00022603"/>
    </source>
</evidence>
<evidence type="ECO:0000256" key="4">
    <source>
        <dbReference type="ARBA" id="ARBA00039081"/>
    </source>
</evidence>
<dbReference type="Gene3D" id="3.40.50.150">
    <property type="entry name" value="Vaccinia Virus protein VP39"/>
    <property type="match status" value="1"/>
</dbReference>
<dbReference type="GO" id="GO:0008168">
    <property type="term" value="F:methyltransferase activity"/>
    <property type="evidence" value="ECO:0007669"/>
    <property type="project" value="UniProtKB-KW"/>
</dbReference>
<dbReference type="VEuPathDB" id="AmoebaDB:ACA1_180000"/>
<evidence type="ECO:0000256" key="5">
    <source>
        <dbReference type="ARBA" id="ARBA00039681"/>
    </source>
</evidence>
<dbReference type="KEGG" id="acan:ACA1_180000"/>
<dbReference type="SUPFAM" id="SSF53335">
    <property type="entry name" value="S-adenosyl-L-methionine-dependent methyltransferases"/>
    <property type="match status" value="1"/>
</dbReference>
<dbReference type="InterPro" id="IPR029063">
    <property type="entry name" value="SAM-dependent_MTases_sf"/>
</dbReference>
<dbReference type="Pfam" id="PF00145">
    <property type="entry name" value="DNA_methylase"/>
    <property type="match status" value="1"/>
</dbReference>
<keyword evidence="8" id="KW-1185">Reference proteome</keyword>
<proteinExistence type="predicted"/>
<keyword evidence="2" id="KW-0808">Transferase</keyword>
<keyword evidence="1 7" id="KW-0489">Methyltransferase</keyword>
<dbReference type="EC" id="2.1.1.204" evidence="4"/>
<dbReference type="AlphaFoldDB" id="L8GD98"/>
<protein>
    <recommendedName>
        <fullName evidence="5">tRNA (cytosine(38)-C(5))-methyltransferase</fullName>
        <ecNumber evidence="4">2.1.1.204</ecNumber>
    </recommendedName>
    <alternativeName>
        <fullName evidence="6">DNA (cytosine-5)-methyltransferase-like protein 2</fullName>
    </alternativeName>
</protein>
<evidence type="ECO:0000313" key="8">
    <source>
        <dbReference type="Proteomes" id="UP000011083"/>
    </source>
</evidence>
<dbReference type="OMA" id="HYAFKYA"/>
<sequence length="366" mass="39814">MAEGSVSPALRALEFYSGVGGMHWAVGRAGLEQRVKVVGAYDLNDGANRTYRHNFPDTPRDLASLDVHEVEAHAADIWLMSPPSRSFAHLLGLLARLDRPPSYLLLENVYGFERSESRTQLVAALAQGGYRHQEFLLSPTQFGIPNQARRAPPPPPPLCTTTRLRYFLLAKRAPHSFAWAPLAVASSSTIDPLRFVPACAEQAATAADPAQPEPAAVAPLSDFLEPDDSLSVHAHRVPDALVWKKGLLFDIVGKEDMRSCCFTKAYARFVEGAGSVLRTGPPLVDGWADGATEDDIGGALLALGLRYFTPREVARLHGFPDSFGFPEGTGERQKYQQLGNSLNVLVVARLLRYLLLVGPSTRSHAA</sequence>
<gene>
    <name evidence="7" type="ORF">ACA1_180000</name>
</gene>
<dbReference type="RefSeq" id="XP_004332852.1">
    <property type="nucleotide sequence ID" value="XM_004332804.1"/>
</dbReference>
<evidence type="ECO:0000313" key="7">
    <source>
        <dbReference type="EMBL" id="ELR10839.1"/>
    </source>
</evidence>
<evidence type="ECO:0000256" key="6">
    <source>
        <dbReference type="ARBA" id="ARBA00042810"/>
    </source>
</evidence>
<accession>L8GD98</accession>
<dbReference type="OrthoDB" id="414133at2759"/>
<dbReference type="GeneID" id="14911277"/>
<dbReference type="STRING" id="1257118.L8GD98"/>
<dbReference type="EMBL" id="KB008172">
    <property type="protein sequence ID" value="ELR10839.1"/>
    <property type="molecule type" value="Genomic_DNA"/>
</dbReference>
<dbReference type="PANTHER" id="PTHR46098">
    <property type="entry name" value="TRNA (CYTOSINE(38)-C(5))-METHYLTRANSFERASE"/>
    <property type="match status" value="1"/>
</dbReference>
<dbReference type="PANTHER" id="PTHR46098:SF1">
    <property type="entry name" value="TRNA (CYTOSINE(38)-C(5))-METHYLTRANSFERASE"/>
    <property type="match status" value="1"/>
</dbReference>
<dbReference type="InterPro" id="IPR050750">
    <property type="entry name" value="C5-MTase"/>
</dbReference>
<dbReference type="GO" id="GO:0005634">
    <property type="term" value="C:nucleus"/>
    <property type="evidence" value="ECO:0007669"/>
    <property type="project" value="TreeGrafter"/>
</dbReference>
<dbReference type="Proteomes" id="UP000011083">
    <property type="component" value="Unassembled WGS sequence"/>
</dbReference>